<keyword evidence="6 10" id="KW-0863">Zinc-finger</keyword>
<dbReference type="Gene3D" id="3.90.230.10">
    <property type="entry name" value="Creatinase/methionine aminopeptidase superfamily"/>
    <property type="match status" value="1"/>
</dbReference>
<evidence type="ECO:0000256" key="7">
    <source>
        <dbReference type="ARBA" id="ARBA00022801"/>
    </source>
</evidence>
<evidence type="ECO:0000313" key="14">
    <source>
        <dbReference type="Proteomes" id="UP000663879"/>
    </source>
</evidence>
<dbReference type="OrthoDB" id="3209743at2759"/>
<feature type="binding site" evidence="9">
    <location>
        <position position="313"/>
    </location>
    <ligand>
        <name>Zn(2+)</name>
        <dbReference type="ChEBI" id="CHEBI:29105"/>
        <label>4</label>
        <note>catalytic</note>
    </ligand>
</feature>
<dbReference type="PANTHER" id="PTHR43330">
    <property type="entry name" value="METHIONINE AMINOPEPTIDASE"/>
    <property type="match status" value="1"/>
</dbReference>
<dbReference type="GO" id="GO:0008270">
    <property type="term" value="F:zinc ion binding"/>
    <property type="evidence" value="ECO:0007669"/>
    <property type="project" value="UniProtKB-KW"/>
</dbReference>
<dbReference type="PROSITE" id="PS00680">
    <property type="entry name" value="MAP_1"/>
    <property type="match status" value="1"/>
</dbReference>
<evidence type="ECO:0000256" key="5">
    <source>
        <dbReference type="ARBA" id="ARBA00022723"/>
    </source>
</evidence>
<dbReference type="Pfam" id="PF00557">
    <property type="entry name" value="Peptidase_M24"/>
    <property type="match status" value="1"/>
</dbReference>
<dbReference type="InterPro" id="IPR000994">
    <property type="entry name" value="Pept_M24"/>
</dbReference>
<proteinExistence type="inferred from homology"/>
<comment type="catalytic activity">
    <reaction evidence="9 11">
        <text>Release of N-terminal amino acids, preferentially methionine, from peptides and arylamides.</text>
        <dbReference type="EC" id="3.4.11.18"/>
    </reaction>
</comment>
<comment type="subcellular location">
    <subcellularLocation>
        <location evidence="1 9">Cytoplasm</location>
    </subcellularLocation>
</comment>
<dbReference type="PROSITE" id="PS52013">
    <property type="entry name" value="ZF_C6H2"/>
    <property type="match status" value="1"/>
</dbReference>
<name>A0A813X3I2_9BILA</name>
<evidence type="ECO:0000256" key="3">
    <source>
        <dbReference type="ARBA" id="ARBA00022490"/>
    </source>
</evidence>
<feature type="binding site" evidence="9">
    <location>
        <position position="206"/>
    </location>
    <ligand>
        <name>Zn(2+)</name>
        <dbReference type="ChEBI" id="CHEBI:29105"/>
        <label>3</label>
    </ligand>
</feature>
<dbReference type="InterPro" id="IPR036005">
    <property type="entry name" value="Creatinase/aminopeptidase-like"/>
</dbReference>
<feature type="binding site" evidence="9">
    <location>
        <position position="287"/>
    </location>
    <ligand>
        <name>a protein</name>
        <dbReference type="ChEBI" id="CHEBI:16541"/>
    </ligand>
    <ligandPart>
        <name>N-terminal L-methionine residue</name>
        <dbReference type="ChEBI" id="CHEBI:64731"/>
    </ligandPart>
</feature>
<evidence type="ECO:0000256" key="4">
    <source>
        <dbReference type="ARBA" id="ARBA00022670"/>
    </source>
</evidence>
<dbReference type="InterPro" id="IPR031615">
    <property type="entry name" value="Zfn-C6H2"/>
</dbReference>
<dbReference type="FunFam" id="3.90.230.10:FF:000010">
    <property type="entry name" value="Methionine aminopeptidase"/>
    <property type="match status" value="1"/>
</dbReference>
<dbReference type="GO" id="GO:0005829">
    <property type="term" value="C:cytosol"/>
    <property type="evidence" value="ECO:0007669"/>
    <property type="project" value="TreeGrafter"/>
</dbReference>
<dbReference type="AlphaFoldDB" id="A0A813X3I2"/>
<evidence type="ECO:0000256" key="6">
    <source>
        <dbReference type="ARBA" id="ARBA00022771"/>
    </source>
</evidence>
<dbReference type="HAMAP" id="MF_01974">
    <property type="entry name" value="MetAP_1"/>
    <property type="match status" value="1"/>
</dbReference>
<protein>
    <recommendedName>
        <fullName evidence="11">Methionine aminopeptidase</fullName>
        <ecNumber evidence="11">3.4.11.18</ecNumber>
    </recommendedName>
</protein>
<feature type="binding site" evidence="9">
    <location>
        <position position="344"/>
    </location>
    <ligand>
        <name>Zn(2+)</name>
        <dbReference type="ChEBI" id="CHEBI:29105"/>
        <label>3</label>
    </ligand>
</feature>
<organism evidence="13 14">
    <name type="scientific">Brachionus calyciflorus</name>
    <dbReference type="NCBI Taxonomy" id="104777"/>
    <lineage>
        <taxon>Eukaryota</taxon>
        <taxon>Metazoa</taxon>
        <taxon>Spiralia</taxon>
        <taxon>Gnathifera</taxon>
        <taxon>Rotifera</taxon>
        <taxon>Eurotatoria</taxon>
        <taxon>Monogononta</taxon>
        <taxon>Pseudotrocha</taxon>
        <taxon>Ploima</taxon>
        <taxon>Brachionidae</taxon>
        <taxon>Brachionus</taxon>
    </lineage>
</organism>
<reference evidence="13" key="1">
    <citation type="submission" date="2021-02" db="EMBL/GenBank/DDBJ databases">
        <authorList>
            <person name="Nowell W R."/>
        </authorList>
    </citation>
    <scope>NUCLEOTIDE SEQUENCE</scope>
    <source>
        <strain evidence="13">Ploen Becks lab</strain>
    </source>
</reference>
<comment type="caution">
    <text evidence="13">The sequence shown here is derived from an EMBL/GenBank/DDBJ whole genome shotgun (WGS) entry which is preliminary data.</text>
</comment>
<dbReference type="NCBIfam" id="TIGR00500">
    <property type="entry name" value="met_pdase_I"/>
    <property type="match status" value="1"/>
</dbReference>
<dbReference type="GO" id="GO:0006508">
    <property type="term" value="P:proteolysis"/>
    <property type="evidence" value="ECO:0007669"/>
    <property type="project" value="UniProtKB-KW"/>
</dbReference>
<keyword evidence="5 9" id="KW-0479">Metal-binding</keyword>
<comment type="cofactor">
    <cofactor evidence="9">
        <name>Zn(2+)</name>
        <dbReference type="ChEBI" id="CHEBI:29105"/>
    </cofactor>
    <cofactor evidence="9">
        <name>Co(2+)</name>
        <dbReference type="ChEBI" id="CHEBI:48828"/>
    </cofactor>
    <cofactor evidence="9">
        <name>Mn(2+)</name>
        <dbReference type="ChEBI" id="CHEBI:29035"/>
    </cofactor>
    <cofactor evidence="9">
        <name>Fe(2+)</name>
        <dbReference type="ChEBI" id="CHEBI:29033"/>
    </cofactor>
    <text evidence="9">Binds 2 divalent metal cations per subunit. Has a high-affinity and a low affinity metal-binding site. The true nature of the physiological cofactor is under debate. The enzyme is active with zinc, cobalt, manganese or divalent iron ions. Has high activity with zinc; zinc cofactor is transferred into the active site region by the ZNG1 zinc chaperone.</text>
</comment>
<dbReference type="GO" id="GO:0070006">
    <property type="term" value="F:metalloaminopeptidase activity"/>
    <property type="evidence" value="ECO:0007669"/>
    <property type="project" value="UniProtKB-UniRule"/>
</dbReference>
<evidence type="ECO:0000256" key="8">
    <source>
        <dbReference type="ARBA" id="ARBA00022833"/>
    </source>
</evidence>
<keyword evidence="4 9" id="KW-0645">Protease</keyword>
<dbReference type="PANTHER" id="PTHR43330:SF7">
    <property type="entry name" value="METHIONINE AMINOPEPTIDASE 1"/>
    <property type="match status" value="1"/>
</dbReference>
<keyword evidence="14" id="KW-1185">Reference proteome</keyword>
<dbReference type="EC" id="3.4.11.18" evidence="11"/>
<feature type="binding site" evidence="9">
    <location>
        <position position="217"/>
    </location>
    <ligand>
        <name>Zn(2+)</name>
        <dbReference type="ChEBI" id="CHEBI:29105"/>
        <label>4</label>
        <note>catalytic</note>
    </ligand>
</feature>
<feature type="binding site" evidence="9">
    <location>
        <position position="189"/>
    </location>
    <ligand>
        <name>a protein</name>
        <dbReference type="ChEBI" id="CHEBI:16541"/>
    </ligand>
    <ligandPart>
        <name>N-terminal L-methionine residue</name>
        <dbReference type="ChEBI" id="CHEBI:64731"/>
    </ligandPart>
</feature>
<sequence>MSELAESKAILCCTPGCGKISKLRCPTCIKLEISAGSNFCSQDCFKQYWIVHKLFHKAKEEYNPWPGFKFTGTLRPYPLSEKRTVPPHIPRPDYADHPQGHPLGEIAERGSTVVKVLDDEEIEGLKTACKLAREVLDEAAKAAAVGVTTDELDRIVHEAAIERECYPSPLNYYKFPKSVCTSINEVICHGIPDKRPLQNGDICNVDVTVYHRGFHGDLNETLFIGEVDEKSKLLTKVTHEALMKAIDIVKPGVRFREIGNVIQSHVSKHGFSVVRSYCGHGIHRLFHTAPNIPHYANNKAVGVAKAGNSFTIEPMISEGSWRDEHWPDDWTAVTADGKRSAQFEHTLLVTDTGCEILTKRRNNNGQPWFMDSM</sequence>
<accession>A0A813X3I2</accession>
<comment type="function">
    <text evidence="9 11">Cotranslationally removes the N-terminal methionine from nascent proteins. The N-terminal methionine is often cleaved when the second residue in the primary sequence is small and uncharged (Met-Ala-, Cys, Gly, Pro, Ser, Thr, or Val).</text>
</comment>
<evidence type="ECO:0000256" key="10">
    <source>
        <dbReference type="PROSITE-ProRule" id="PRU01357"/>
    </source>
</evidence>
<evidence type="ECO:0000313" key="13">
    <source>
        <dbReference type="EMBL" id="CAF0864423.1"/>
    </source>
</evidence>
<evidence type="ECO:0000259" key="12">
    <source>
        <dbReference type="PROSITE" id="PS52013"/>
    </source>
</evidence>
<dbReference type="Proteomes" id="UP000663879">
    <property type="component" value="Unassembled WGS sequence"/>
</dbReference>
<dbReference type="EMBL" id="CAJNOC010001433">
    <property type="protein sequence ID" value="CAF0864423.1"/>
    <property type="molecule type" value="Genomic_DNA"/>
</dbReference>
<gene>
    <name evidence="13" type="ORF">OXX778_LOCUS9607</name>
</gene>
<feature type="binding site" evidence="9">
    <location>
        <position position="280"/>
    </location>
    <ligand>
        <name>Zn(2+)</name>
        <dbReference type="ChEBI" id="CHEBI:29105"/>
        <label>4</label>
        <note>catalytic</note>
    </ligand>
</feature>
<dbReference type="InterPro" id="IPR002467">
    <property type="entry name" value="Pept_M24A_MAP1"/>
</dbReference>
<feature type="domain" description="C6H2-type" evidence="12">
    <location>
        <begin position="9"/>
        <end position="63"/>
    </location>
</feature>
<keyword evidence="2 9" id="KW-0031">Aminopeptidase</keyword>
<keyword evidence="7 9" id="KW-0378">Hydrolase</keyword>
<dbReference type="GO" id="GO:0004239">
    <property type="term" value="F:initiator methionyl aminopeptidase activity"/>
    <property type="evidence" value="ECO:0007669"/>
    <property type="project" value="UniProtKB-UniRule"/>
</dbReference>
<dbReference type="PRINTS" id="PR00599">
    <property type="entry name" value="MAPEPTIDASE"/>
</dbReference>
<dbReference type="InterPro" id="IPR001714">
    <property type="entry name" value="Pept_M24_MAP"/>
</dbReference>
<comment type="subunit">
    <text evidence="9">Associates with the 60S ribosomal subunit of the 80S translational complex.</text>
</comment>
<comment type="similarity">
    <text evidence="9 10">Belongs to the peptidase M24A family. Methionine aminopeptidase type 1 subfamily.</text>
</comment>
<feature type="binding site" evidence="9">
    <location>
        <position position="344"/>
    </location>
    <ligand>
        <name>Zn(2+)</name>
        <dbReference type="ChEBI" id="CHEBI:29105"/>
        <label>4</label>
        <note>catalytic</note>
    </ligand>
</feature>
<evidence type="ECO:0000256" key="11">
    <source>
        <dbReference type="RuleBase" id="RU003653"/>
    </source>
</evidence>
<dbReference type="Pfam" id="PF15801">
    <property type="entry name" value="zf-C6H2"/>
    <property type="match status" value="1"/>
</dbReference>
<comment type="cofactor">
    <cofactor evidence="11">
        <name>Co(2+)</name>
        <dbReference type="ChEBI" id="CHEBI:48828"/>
    </cofactor>
    <cofactor evidence="11">
        <name>Zn(2+)</name>
        <dbReference type="ChEBI" id="CHEBI:29105"/>
    </cofactor>
    <cofactor evidence="11">
        <name>Mn(2+)</name>
        <dbReference type="ChEBI" id="CHEBI:29035"/>
    </cofactor>
    <cofactor evidence="11">
        <name>Fe(2+)</name>
        <dbReference type="ChEBI" id="CHEBI:29033"/>
    </cofactor>
    <text evidence="11">Binds 2 divalent metal cations per subunit. Has a high-affinity and a low affinity metal-binding site. The true nature of the physiological cofactor is under debate. The enzyme is active with cobalt, zinc, manganese or divalent iron ions.</text>
</comment>
<keyword evidence="8" id="KW-0862">Zinc</keyword>
<dbReference type="SUPFAM" id="SSF55920">
    <property type="entry name" value="Creatinase/aminopeptidase"/>
    <property type="match status" value="1"/>
</dbReference>
<feature type="binding site" evidence="9">
    <location>
        <position position="217"/>
    </location>
    <ligand>
        <name>Zn(2+)</name>
        <dbReference type="ChEBI" id="CHEBI:29105"/>
        <label>3</label>
    </ligand>
</feature>
<evidence type="ECO:0000256" key="2">
    <source>
        <dbReference type="ARBA" id="ARBA00022438"/>
    </source>
</evidence>
<dbReference type="CDD" id="cd01086">
    <property type="entry name" value="MetAP1"/>
    <property type="match status" value="1"/>
</dbReference>
<evidence type="ECO:0000256" key="9">
    <source>
        <dbReference type="HAMAP-Rule" id="MF_03174"/>
    </source>
</evidence>
<keyword evidence="3 9" id="KW-0963">Cytoplasm</keyword>
<evidence type="ECO:0000256" key="1">
    <source>
        <dbReference type="ARBA" id="ARBA00004496"/>
    </source>
</evidence>